<comment type="caution">
    <text evidence="3">The sequence shown here is derived from an EMBL/GenBank/DDBJ whole genome shotgun (WGS) entry which is preliminary data.</text>
</comment>
<evidence type="ECO:0000313" key="4">
    <source>
        <dbReference type="Proteomes" id="UP000823633"/>
    </source>
</evidence>
<dbReference type="GO" id="GO:0006508">
    <property type="term" value="P:proteolysis"/>
    <property type="evidence" value="ECO:0007669"/>
    <property type="project" value="InterPro"/>
</dbReference>
<dbReference type="Gene3D" id="3.40.50.1820">
    <property type="entry name" value="alpha/beta hydrolase"/>
    <property type="match status" value="1"/>
</dbReference>
<evidence type="ECO:0000256" key="1">
    <source>
        <dbReference type="ARBA" id="ARBA00022801"/>
    </source>
</evidence>
<name>A0A9D9ECE4_9SPIR</name>
<dbReference type="Proteomes" id="UP000823633">
    <property type="component" value="Unassembled WGS sequence"/>
</dbReference>
<dbReference type="EMBL" id="JADIMU010000017">
    <property type="protein sequence ID" value="MBO8442644.1"/>
    <property type="molecule type" value="Genomic_DNA"/>
</dbReference>
<proteinExistence type="predicted"/>
<dbReference type="AlphaFoldDB" id="A0A9D9ECE4"/>
<dbReference type="InterPro" id="IPR050300">
    <property type="entry name" value="GDXG_lipolytic_enzyme"/>
</dbReference>
<reference evidence="3" key="1">
    <citation type="submission" date="2020-10" db="EMBL/GenBank/DDBJ databases">
        <authorList>
            <person name="Gilroy R."/>
        </authorList>
    </citation>
    <scope>NUCLEOTIDE SEQUENCE</scope>
    <source>
        <strain evidence="3">11167</strain>
    </source>
</reference>
<sequence>MRLETFTVGALSCPVDAYLPGRLTDRPSPALIIVPGGGYNHVSPREGEPVALRFLAHSVACFVLHYPVGDAIASERPLDTITQLVDTLVERADELAIDKDRMAILGFSAGAHLAASYGTLRKGRHLKAMLLGYPVITSGQFAHRGSFDKLCQSGEERSMYSLEDQVDAQTPPTFIFHTADDATVPVENSLLFAMALSKAKVPFSMHIYPSGIHGSSIGTESVGTPNAQLAGWVDEALTWLFGIWDFRE</sequence>
<protein>
    <submittedName>
        <fullName evidence="3">Alpha/beta hydrolase</fullName>
    </submittedName>
</protein>
<keyword evidence="1 3" id="KW-0378">Hydrolase</keyword>
<evidence type="ECO:0000259" key="2">
    <source>
        <dbReference type="Pfam" id="PF00326"/>
    </source>
</evidence>
<dbReference type="PANTHER" id="PTHR48081:SF6">
    <property type="entry name" value="PEPTIDASE S9 PROLYL OLIGOPEPTIDASE CATALYTIC DOMAIN-CONTAINING PROTEIN"/>
    <property type="match status" value="1"/>
</dbReference>
<organism evidence="3 4">
    <name type="scientific">Candidatus Aphodenecus pullistercoris</name>
    <dbReference type="NCBI Taxonomy" id="2840669"/>
    <lineage>
        <taxon>Bacteria</taxon>
        <taxon>Pseudomonadati</taxon>
        <taxon>Spirochaetota</taxon>
        <taxon>Spirochaetia</taxon>
        <taxon>Spirochaetales</taxon>
        <taxon>Candidatus Aphodenecus</taxon>
    </lineage>
</organism>
<dbReference type="PANTHER" id="PTHR48081">
    <property type="entry name" value="AB HYDROLASE SUPERFAMILY PROTEIN C4A8.06C"/>
    <property type="match status" value="1"/>
</dbReference>
<reference evidence="3" key="2">
    <citation type="journal article" date="2021" name="PeerJ">
        <title>Extensive microbial diversity within the chicken gut microbiome revealed by metagenomics and culture.</title>
        <authorList>
            <person name="Gilroy R."/>
            <person name="Ravi A."/>
            <person name="Getino M."/>
            <person name="Pursley I."/>
            <person name="Horton D.L."/>
            <person name="Alikhan N.F."/>
            <person name="Baker D."/>
            <person name="Gharbi K."/>
            <person name="Hall N."/>
            <person name="Watson M."/>
            <person name="Adriaenssens E.M."/>
            <person name="Foster-Nyarko E."/>
            <person name="Jarju S."/>
            <person name="Secka A."/>
            <person name="Antonio M."/>
            <person name="Oren A."/>
            <person name="Chaudhuri R.R."/>
            <person name="La Ragione R."/>
            <person name="Hildebrand F."/>
            <person name="Pallen M.J."/>
        </authorList>
    </citation>
    <scope>NUCLEOTIDE SEQUENCE</scope>
    <source>
        <strain evidence="3">11167</strain>
    </source>
</reference>
<feature type="domain" description="Peptidase S9 prolyl oligopeptidase catalytic" evidence="2">
    <location>
        <begin position="81"/>
        <end position="237"/>
    </location>
</feature>
<evidence type="ECO:0000313" key="3">
    <source>
        <dbReference type="EMBL" id="MBO8442644.1"/>
    </source>
</evidence>
<dbReference type="InterPro" id="IPR029058">
    <property type="entry name" value="AB_hydrolase_fold"/>
</dbReference>
<dbReference type="GO" id="GO:0008236">
    <property type="term" value="F:serine-type peptidase activity"/>
    <property type="evidence" value="ECO:0007669"/>
    <property type="project" value="InterPro"/>
</dbReference>
<dbReference type="Pfam" id="PF00326">
    <property type="entry name" value="Peptidase_S9"/>
    <property type="match status" value="1"/>
</dbReference>
<dbReference type="InterPro" id="IPR001375">
    <property type="entry name" value="Peptidase_S9_cat"/>
</dbReference>
<gene>
    <name evidence="3" type="ORF">IAC42_02635</name>
</gene>
<dbReference type="SUPFAM" id="SSF53474">
    <property type="entry name" value="alpha/beta-Hydrolases"/>
    <property type="match status" value="1"/>
</dbReference>
<accession>A0A9D9ECE4</accession>